<accession>A0AAV5J5I8</accession>
<gene>
    <name evidence="2" type="ORF">SLEP1_g21317</name>
</gene>
<feature type="region of interest" description="Disordered" evidence="1">
    <location>
        <begin position="1"/>
        <end position="21"/>
    </location>
</feature>
<reference evidence="2 3" key="1">
    <citation type="journal article" date="2021" name="Commun. Biol.">
        <title>The genome of Shorea leprosula (Dipterocarpaceae) highlights the ecological relevance of drought in aseasonal tropical rainforests.</title>
        <authorList>
            <person name="Ng K.K.S."/>
            <person name="Kobayashi M.J."/>
            <person name="Fawcett J.A."/>
            <person name="Hatakeyama M."/>
            <person name="Paape T."/>
            <person name="Ng C.H."/>
            <person name="Ang C.C."/>
            <person name="Tnah L.H."/>
            <person name="Lee C.T."/>
            <person name="Nishiyama T."/>
            <person name="Sese J."/>
            <person name="O'Brien M.J."/>
            <person name="Copetti D."/>
            <person name="Mohd Noor M.I."/>
            <person name="Ong R.C."/>
            <person name="Putra M."/>
            <person name="Sireger I.Z."/>
            <person name="Indrioko S."/>
            <person name="Kosugi Y."/>
            <person name="Izuno A."/>
            <person name="Isagi Y."/>
            <person name="Lee S.L."/>
            <person name="Shimizu K.K."/>
        </authorList>
    </citation>
    <scope>NUCLEOTIDE SEQUENCE [LARGE SCALE GENOMIC DNA]</scope>
    <source>
        <strain evidence="2">214</strain>
    </source>
</reference>
<dbReference type="EMBL" id="BPVZ01000031">
    <property type="protein sequence ID" value="GKV09878.1"/>
    <property type="molecule type" value="Genomic_DNA"/>
</dbReference>
<evidence type="ECO:0000313" key="2">
    <source>
        <dbReference type="EMBL" id="GKV09878.1"/>
    </source>
</evidence>
<name>A0AAV5J5I8_9ROSI</name>
<keyword evidence="3" id="KW-1185">Reference proteome</keyword>
<feature type="compositionally biased region" description="Acidic residues" evidence="1">
    <location>
        <begin position="1"/>
        <end position="19"/>
    </location>
</feature>
<organism evidence="2 3">
    <name type="scientific">Rubroshorea leprosula</name>
    <dbReference type="NCBI Taxonomy" id="152421"/>
    <lineage>
        <taxon>Eukaryota</taxon>
        <taxon>Viridiplantae</taxon>
        <taxon>Streptophyta</taxon>
        <taxon>Embryophyta</taxon>
        <taxon>Tracheophyta</taxon>
        <taxon>Spermatophyta</taxon>
        <taxon>Magnoliopsida</taxon>
        <taxon>eudicotyledons</taxon>
        <taxon>Gunneridae</taxon>
        <taxon>Pentapetalae</taxon>
        <taxon>rosids</taxon>
        <taxon>malvids</taxon>
        <taxon>Malvales</taxon>
        <taxon>Dipterocarpaceae</taxon>
        <taxon>Rubroshorea</taxon>
    </lineage>
</organism>
<comment type="caution">
    <text evidence="2">The sequence shown here is derived from an EMBL/GenBank/DDBJ whole genome shotgun (WGS) entry which is preliminary data.</text>
</comment>
<dbReference type="Proteomes" id="UP001054252">
    <property type="component" value="Unassembled WGS sequence"/>
</dbReference>
<protein>
    <submittedName>
        <fullName evidence="2">Uncharacterized protein</fullName>
    </submittedName>
</protein>
<dbReference type="AlphaFoldDB" id="A0AAV5J5I8"/>
<proteinExistence type="predicted"/>
<sequence>MLAMSDELDQEDDGKEDDVDSKANNVLMSDHYLRQSYPLVLCITEFPMISSRNVLLLLGCHVQVE</sequence>
<evidence type="ECO:0000313" key="3">
    <source>
        <dbReference type="Proteomes" id="UP001054252"/>
    </source>
</evidence>
<evidence type="ECO:0000256" key="1">
    <source>
        <dbReference type="SAM" id="MobiDB-lite"/>
    </source>
</evidence>